<dbReference type="EMBL" id="JAOAOG010000257">
    <property type="protein sequence ID" value="KAJ6235523.1"/>
    <property type="molecule type" value="Genomic_DNA"/>
</dbReference>
<feature type="compositionally biased region" description="Acidic residues" evidence="2">
    <location>
        <begin position="47"/>
        <end position="56"/>
    </location>
</feature>
<evidence type="ECO:0000313" key="4">
    <source>
        <dbReference type="Proteomes" id="UP001150062"/>
    </source>
</evidence>
<dbReference type="Pfam" id="PF04051">
    <property type="entry name" value="TRAPP"/>
    <property type="match status" value="1"/>
</dbReference>
<dbReference type="InterPro" id="IPR037992">
    <property type="entry name" value="TRAPPC6/Trs33"/>
</dbReference>
<feature type="region of interest" description="Disordered" evidence="2">
    <location>
        <begin position="31"/>
        <end position="67"/>
    </location>
</feature>
<protein>
    <submittedName>
        <fullName evidence="3">Trafficking protein particle complex subunit 6b</fullName>
    </submittedName>
</protein>
<dbReference type="PANTHER" id="PTHR12817">
    <property type="entry name" value="TRAFFICKING PROTEIN PARTICLE COMPLEX SUBUNIT 6B"/>
    <property type="match status" value="1"/>
</dbReference>
<dbReference type="InterPro" id="IPR007194">
    <property type="entry name" value="TRAPP_component"/>
</dbReference>
<name>A0ABQ8XSE0_9EUKA</name>
<evidence type="ECO:0000313" key="3">
    <source>
        <dbReference type="EMBL" id="KAJ6235523.1"/>
    </source>
</evidence>
<feature type="region of interest" description="Disordered" evidence="2">
    <location>
        <begin position="197"/>
        <end position="227"/>
    </location>
</feature>
<proteinExistence type="inferred from homology"/>
<comment type="caution">
    <text evidence="3">The sequence shown here is derived from an EMBL/GenBank/DDBJ whole genome shotgun (WGS) entry which is preliminary data.</text>
</comment>
<dbReference type="PANTHER" id="PTHR12817:SF0">
    <property type="entry name" value="GEO08327P1"/>
    <property type="match status" value="1"/>
</dbReference>
<dbReference type="Gene3D" id="3.30.1380.20">
    <property type="entry name" value="Trafficking protein particle complex subunit 3"/>
    <property type="match status" value="2"/>
</dbReference>
<dbReference type="SUPFAM" id="SSF111126">
    <property type="entry name" value="Ligand-binding domain in the NO signalling and Golgi transport"/>
    <property type="match status" value="2"/>
</dbReference>
<dbReference type="Proteomes" id="UP001150062">
    <property type="component" value="Unassembled WGS sequence"/>
</dbReference>
<accession>A0ABQ8XSE0</accession>
<evidence type="ECO:0000256" key="2">
    <source>
        <dbReference type="SAM" id="MobiDB-lite"/>
    </source>
</evidence>
<sequence length="328" mass="38525">MAVAYTSFEFLYFEYTKYILGSTSLFDQSLKRNNSNSKNFQQSKKEEEEEEEEEEKEKEKEKKSKKKKEKKSINLDDKYLLNYLESLFVSQQKLINVGFRIGRRLVEKYSIEVPRLVGDESKLKYIAKNFWKKLFGKAINSLRTNNNGTWVLQDIEFKLLSHLSFPKTKKKSDHKSTYPGGMERFPRFSQNSFSFSSNWDESTKEPNEFKKKDLSSTKNKTRNSSKLTSFQFNKHTKKIKKTIEKEKKFEQEQQLDNKAALNSEKKEFLQRYLSLFIGILQGAISNLGIQCKVSVVCNKLPICIFTINKIPLNTQSRYLQEKTESSKN</sequence>
<keyword evidence="4" id="KW-1185">Reference proteome</keyword>
<gene>
    <name evidence="3" type="ORF">M0813_03670</name>
</gene>
<dbReference type="InterPro" id="IPR024096">
    <property type="entry name" value="NO_sig/Golgi_transp_ligand-bd"/>
</dbReference>
<reference evidence="3" key="1">
    <citation type="submission" date="2022-08" db="EMBL/GenBank/DDBJ databases">
        <title>Novel sulfate-reducing endosymbionts in the free-living metamonad Anaeramoeba.</title>
        <authorList>
            <person name="Jerlstrom-Hultqvist J."/>
            <person name="Cepicka I."/>
            <person name="Gallot-Lavallee L."/>
            <person name="Salas-Leiva D."/>
            <person name="Curtis B.A."/>
            <person name="Zahonova K."/>
            <person name="Pipaliya S."/>
            <person name="Dacks J."/>
            <person name="Roger A.J."/>
        </authorList>
    </citation>
    <scope>NUCLEOTIDE SEQUENCE</scope>
    <source>
        <strain evidence="3">Schooner1</strain>
    </source>
</reference>
<evidence type="ECO:0000256" key="1">
    <source>
        <dbReference type="ARBA" id="ARBA00006218"/>
    </source>
</evidence>
<feature type="compositionally biased region" description="Basic and acidic residues" evidence="2">
    <location>
        <begin position="201"/>
        <end position="215"/>
    </location>
</feature>
<feature type="compositionally biased region" description="Low complexity" evidence="2">
    <location>
        <begin position="31"/>
        <end position="42"/>
    </location>
</feature>
<comment type="similarity">
    <text evidence="1">Belongs to the TRAPP small subunits family. BET3 subfamily.</text>
</comment>
<feature type="compositionally biased region" description="Low complexity" evidence="2">
    <location>
        <begin position="216"/>
        <end position="227"/>
    </location>
</feature>
<organism evidence="3 4">
    <name type="scientific">Anaeramoeba flamelloides</name>
    <dbReference type="NCBI Taxonomy" id="1746091"/>
    <lineage>
        <taxon>Eukaryota</taxon>
        <taxon>Metamonada</taxon>
        <taxon>Anaeramoebidae</taxon>
        <taxon>Anaeramoeba</taxon>
    </lineage>
</organism>